<dbReference type="EMBL" id="JAGHKO010000001">
    <property type="protein sequence ID" value="MBO9199322.1"/>
    <property type="molecule type" value="Genomic_DNA"/>
</dbReference>
<keyword evidence="3" id="KW-1185">Reference proteome</keyword>
<protein>
    <recommendedName>
        <fullName evidence="4">Photosynthesis system II assembly factor Ycf48/Hcf136-like domain-containing protein</fullName>
    </recommendedName>
</protein>
<evidence type="ECO:0000313" key="2">
    <source>
        <dbReference type="EMBL" id="MBO9199322.1"/>
    </source>
</evidence>
<evidence type="ECO:0000313" key="3">
    <source>
        <dbReference type="Proteomes" id="UP000677244"/>
    </source>
</evidence>
<accession>A0ABS3YN72</accession>
<feature type="signal peptide" evidence="1">
    <location>
        <begin position="1"/>
        <end position="21"/>
    </location>
</feature>
<reference evidence="2 3" key="1">
    <citation type="submission" date="2021-03" db="EMBL/GenBank/DDBJ databases">
        <title>Assistant Professor.</title>
        <authorList>
            <person name="Huq M.A."/>
        </authorList>
    </citation>
    <scope>NUCLEOTIDE SEQUENCE [LARGE SCALE GENOMIC DNA]</scope>
    <source>
        <strain evidence="2 3">MAH-29</strain>
    </source>
</reference>
<comment type="caution">
    <text evidence="2">The sequence shown here is derived from an EMBL/GenBank/DDBJ whole genome shotgun (WGS) entry which is preliminary data.</text>
</comment>
<organism evidence="2 3">
    <name type="scientific">Niastella soli</name>
    <dbReference type="NCBI Taxonomy" id="2821487"/>
    <lineage>
        <taxon>Bacteria</taxon>
        <taxon>Pseudomonadati</taxon>
        <taxon>Bacteroidota</taxon>
        <taxon>Chitinophagia</taxon>
        <taxon>Chitinophagales</taxon>
        <taxon>Chitinophagaceae</taxon>
        <taxon>Niastella</taxon>
    </lineage>
</organism>
<evidence type="ECO:0000256" key="1">
    <source>
        <dbReference type="SAM" id="SignalP"/>
    </source>
</evidence>
<keyword evidence="1" id="KW-0732">Signal</keyword>
<proteinExistence type="predicted"/>
<evidence type="ECO:0008006" key="4">
    <source>
        <dbReference type="Google" id="ProtNLM"/>
    </source>
</evidence>
<dbReference type="Proteomes" id="UP000677244">
    <property type="component" value="Unassembled WGS sequence"/>
</dbReference>
<sequence length="665" mass="75239">MKPPVLPLLIACLFQSGVSFAQTTDKALLHFESAGLSMGVSKQEQVMVGTKVGEVAITDSVKGFWRTANVNPVSESSLSGVSIENVCYFNADTAFVSGFIKNKDKYNIIYHTIDGGKHWKPIDFGMDGWVDDAACLDNGEAWLSVSGKGIAYTKDHGFTWNSLSFPYPRERFAKIYFNNKHEGIIGSLWNVLAYTPDNCNSWTTLPTPLNQKKYNKTAPQRRPEFDRVAIFKDYLLVSQEDLVFYSRKDSVNWVFMPGYTDFYTDAENNALYFKTSKGGFIKSDDHLQPISSFKNIGNPCAASCKNGSLFILNLMNILQINTKGEVIESPLYTNNLAEIEPTLFHYSASGNLGSIGNKIYRQKEYKGQWNYAFTLPFTCDSGHLSMTDTGTILFSRKDDSLFYYSLADAKVEKRAKAEVLKNFCAKEIQTIVFSKGSQGCFHYVSDKMEYVLEGGSFVLSQKSNPQKGQTVYLKDNADEIDQEAVQSFVKKIPAIYHDLITINDLKFTQNEYDACKRNILTFKTFLESNQGKKKVDREEKEGTFTFYVNNLDFNKLIALVDSVKTIDQAVLYNYFMFSGLWSTTSLWARVLLVNADNEVLEIKSTFYKPAAFYFPWVISVNGTTSATMSIEINKFLYSVFPGFLDAGKRVDIIQDLVKELYRQEE</sequence>
<gene>
    <name evidence="2" type="ORF">J7I42_03530</name>
</gene>
<dbReference type="RefSeq" id="WP_209137389.1">
    <property type="nucleotide sequence ID" value="NZ_JAGHKO010000001.1"/>
</dbReference>
<feature type="chain" id="PRO_5045402726" description="Photosynthesis system II assembly factor Ycf48/Hcf136-like domain-containing protein" evidence="1">
    <location>
        <begin position="22"/>
        <end position="665"/>
    </location>
</feature>
<name>A0ABS3YN72_9BACT</name>
<dbReference type="SUPFAM" id="SSF110296">
    <property type="entry name" value="Oligoxyloglucan reducing end-specific cellobiohydrolase"/>
    <property type="match status" value="1"/>
</dbReference>